<dbReference type="PIRSF" id="PIRSF016578">
    <property type="entry name" value="HsaA"/>
    <property type="match status" value="1"/>
</dbReference>
<dbReference type="Pfam" id="PF02771">
    <property type="entry name" value="Acyl-CoA_dh_N"/>
    <property type="match status" value="1"/>
</dbReference>
<dbReference type="InterPro" id="IPR009075">
    <property type="entry name" value="AcylCo_DH/oxidase_C"/>
</dbReference>
<protein>
    <submittedName>
        <fullName evidence="8">Acyl-CoA dehydrogenase</fullName>
    </submittedName>
</protein>
<feature type="domain" description="Acyl-CoA oxidase/dehydrogenase middle" evidence="6">
    <location>
        <begin position="120"/>
        <end position="215"/>
    </location>
</feature>
<dbReference type="InterPro" id="IPR036250">
    <property type="entry name" value="AcylCo_DH-like_C"/>
</dbReference>
<dbReference type="SUPFAM" id="SSF56645">
    <property type="entry name" value="Acyl-CoA dehydrogenase NM domain-like"/>
    <property type="match status" value="1"/>
</dbReference>
<dbReference type="SUPFAM" id="SSF47203">
    <property type="entry name" value="Acyl-CoA dehydrogenase C-terminal domain-like"/>
    <property type="match status" value="1"/>
</dbReference>
<dbReference type="InterPro" id="IPR046373">
    <property type="entry name" value="Acyl-CoA_Oxase/DH_mid-dom_sf"/>
</dbReference>
<evidence type="ECO:0000259" key="7">
    <source>
        <dbReference type="Pfam" id="PF02771"/>
    </source>
</evidence>
<evidence type="ECO:0000259" key="6">
    <source>
        <dbReference type="Pfam" id="PF02770"/>
    </source>
</evidence>
<dbReference type="FunFam" id="1.20.140.10:FF:000004">
    <property type="entry name" value="Acyl-CoA dehydrogenase FadE25"/>
    <property type="match status" value="1"/>
</dbReference>
<keyword evidence="3" id="KW-0285">Flavoprotein</keyword>
<gene>
    <name evidence="8" type="ORF">MNBD_ALPHA08-190</name>
</gene>
<organism evidence="8">
    <name type="scientific">hydrothermal vent metagenome</name>
    <dbReference type="NCBI Taxonomy" id="652676"/>
    <lineage>
        <taxon>unclassified sequences</taxon>
        <taxon>metagenomes</taxon>
        <taxon>ecological metagenomes</taxon>
    </lineage>
</organism>
<dbReference type="Gene3D" id="1.10.540.10">
    <property type="entry name" value="Acyl-CoA dehydrogenase/oxidase, N-terminal domain"/>
    <property type="match status" value="1"/>
</dbReference>
<evidence type="ECO:0000313" key="8">
    <source>
        <dbReference type="EMBL" id="VAW00654.1"/>
    </source>
</evidence>
<dbReference type="EMBL" id="UOEC01000178">
    <property type="protein sequence ID" value="VAW00654.1"/>
    <property type="molecule type" value="Genomic_DNA"/>
</dbReference>
<feature type="domain" description="Acyl-CoA dehydrogenase/oxidase C-terminal" evidence="5">
    <location>
        <begin position="232"/>
        <end position="382"/>
    </location>
</feature>
<dbReference type="NCBIfam" id="NF042439">
    <property type="entry name" value="SulpropCoADesulf"/>
    <property type="match status" value="1"/>
</dbReference>
<dbReference type="Pfam" id="PF00441">
    <property type="entry name" value="Acyl-CoA_dh_1"/>
    <property type="match status" value="1"/>
</dbReference>
<sequence>MFQLSDEQIQIQQAARRLANEVFKDRAAEIDRSEQYPWDNIKDLTDAGFMGMTIPKEYGGLGLTYMDVVLVVEELARVCGVTARIVVEGNMGAIGAITAFGSEKQINRVAPLILAGDKPAICITEPGSGSAATSMTTTAVKRGDKYILNGTKHWITGGGVSKTHLIFAQVEENGERLGIGGFIAVRDEDQGLRVGRREPAMGLRGIPETEIILEDLEIHEDMAVIPPEGLKRGFAGLMNAYNGQRVGAGTVALGIAHGAYDQAMEYVKVREQFDRPIAEFQGLQWMLADMSVGLDAARMMLWRAACSAQTSNTGFPDPLLAAQAKLIASENAVKISNDALQLHGAAGYSRNLPVERMVRDARMFTIGGGTAQMLRNLIAGRILDMKVPQTRDGYSRLAQKGAS</sequence>
<keyword evidence="4" id="KW-0274">FAD</keyword>
<evidence type="ECO:0000256" key="2">
    <source>
        <dbReference type="ARBA" id="ARBA00009347"/>
    </source>
</evidence>
<dbReference type="InterPro" id="IPR006091">
    <property type="entry name" value="Acyl-CoA_Oxase/DH_mid-dom"/>
</dbReference>
<dbReference type="GO" id="GO:0003995">
    <property type="term" value="F:acyl-CoA dehydrogenase activity"/>
    <property type="evidence" value="ECO:0007669"/>
    <property type="project" value="TreeGrafter"/>
</dbReference>
<dbReference type="GO" id="GO:0050660">
    <property type="term" value="F:flavin adenine dinucleotide binding"/>
    <property type="evidence" value="ECO:0007669"/>
    <property type="project" value="InterPro"/>
</dbReference>
<evidence type="ECO:0000259" key="5">
    <source>
        <dbReference type="Pfam" id="PF00441"/>
    </source>
</evidence>
<evidence type="ECO:0000256" key="3">
    <source>
        <dbReference type="ARBA" id="ARBA00022630"/>
    </source>
</evidence>
<name>A0A3B0SW06_9ZZZZ</name>
<evidence type="ECO:0000256" key="1">
    <source>
        <dbReference type="ARBA" id="ARBA00001974"/>
    </source>
</evidence>
<comment type="similarity">
    <text evidence="2">Belongs to the acyl-CoA dehydrogenase family.</text>
</comment>
<dbReference type="Pfam" id="PF02770">
    <property type="entry name" value="Acyl-CoA_dh_M"/>
    <property type="match status" value="1"/>
</dbReference>
<comment type="cofactor">
    <cofactor evidence="1">
        <name>FAD</name>
        <dbReference type="ChEBI" id="CHEBI:57692"/>
    </cofactor>
</comment>
<accession>A0A3B0SW06</accession>
<dbReference type="Gene3D" id="2.40.110.10">
    <property type="entry name" value="Butyryl-CoA Dehydrogenase, subunit A, domain 2"/>
    <property type="match status" value="1"/>
</dbReference>
<feature type="domain" description="Acyl-CoA dehydrogenase/oxidase N-terminal" evidence="7">
    <location>
        <begin position="5"/>
        <end position="117"/>
    </location>
</feature>
<dbReference type="PANTHER" id="PTHR43884">
    <property type="entry name" value="ACYL-COA DEHYDROGENASE"/>
    <property type="match status" value="1"/>
</dbReference>
<dbReference type="Gene3D" id="1.20.140.10">
    <property type="entry name" value="Butyryl-CoA Dehydrogenase, subunit A, domain 3"/>
    <property type="match status" value="1"/>
</dbReference>
<dbReference type="InterPro" id="IPR013786">
    <property type="entry name" value="AcylCoA_DH/ox_N"/>
</dbReference>
<dbReference type="InterPro" id="IPR050032">
    <property type="entry name" value="AcdA"/>
</dbReference>
<dbReference type="InterPro" id="IPR009100">
    <property type="entry name" value="AcylCoA_DH/oxidase_NM_dom_sf"/>
</dbReference>
<dbReference type="AlphaFoldDB" id="A0A3B0SW06"/>
<evidence type="ECO:0000256" key="4">
    <source>
        <dbReference type="ARBA" id="ARBA00022827"/>
    </source>
</evidence>
<reference evidence="8" key="1">
    <citation type="submission" date="2018-06" db="EMBL/GenBank/DDBJ databases">
        <authorList>
            <person name="Zhirakovskaya E."/>
        </authorList>
    </citation>
    <scope>NUCLEOTIDE SEQUENCE</scope>
</reference>
<dbReference type="InterPro" id="IPR037069">
    <property type="entry name" value="AcylCoA_DH/ox_N_sf"/>
</dbReference>
<dbReference type="PANTHER" id="PTHR43884:SF12">
    <property type="entry name" value="ISOVALERYL-COA DEHYDROGENASE, MITOCHONDRIAL-RELATED"/>
    <property type="match status" value="1"/>
</dbReference>
<proteinExistence type="inferred from homology"/>